<name>A0A7Z0BSM7_9GAMM</name>
<evidence type="ECO:0000313" key="2">
    <source>
        <dbReference type="Proteomes" id="UP000578688"/>
    </source>
</evidence>
<keyword evidence="2" id="KW-1185">Reference proteome</keyword>
<reference evidence="1 2" key="1">
    <citation type="submission" date="2020-07" db="EMBL/GenBank/DDBJ databases">
        <title>Genomic analyses of the natural microbiome of Caenorhabditis elegans.</title>
        <authorList>
            <person name="Samuel B."/>
        </authorList>
    </citation>
    <scope>NUCLEOTIDE SEQUENCE [LARGE SCALE GENOMIC DNA]</scope>
    <source>
        <strain evidence="1 2">BIGb0408</strain>
    </source>
</reference>
<evidence type="ECO:0000313" key="1">
    <source>
        <dbReference type="EMBL" id="NYH75413.1"/>
    </source>
</evidence>
<evidence type="ECO:0008006" key="3">
    <source>
        <dbReference type="Google" id="ProtNLM"/>
    </source>
</evidence>
<dbReference type="EMBL" id="JACBYV010000001">
    <property type="protein sequence ID" value="NYH75413.1"/>
    <property type="molecule type" value="Genomic_DNA"/>
</dbReference>
<protein>
    <recommendedName>
        <fullName evidence="3">TonB family C-terminal domain-containing protein</fullName>
    </recommendedName>
</protein>
<dbReference type="Gene3D" id="3.30.2420.10">
    <property type="entry name" value="TonB"/>
    <property type="match status" value="1"/>
</dbReference>
<organism evidence="1 2">
    <name type="scientific">Phytopseudomonas flavescens</name>
    <dbReference type="NCBI Taxonomy" id="29435"/>
    <lineage>
        <taxon>Bacteria</taxon>
        <taxon>Pseudomonadati</taxon>
        <taxon>Pseudomonadota</taxon>
        <taxon>Gammaproteobacteria</taxon>
        <taxon>Pseudomonadales</taxon>
        <taxon>Pseudomonadaceae</taxon>
        <taxon>Phytopseudomonas</taxon>
    </lineage>
</organism>
<comment type="caution">
    <text evidence="1">The sequence shown here is derived from an EMBL/GenBank/DDBJ whole genome shotgun (WGS) entry which is preliminary data.</text>
</comment>
<gene>
    <name evidence="1" type="ORF">FHR27_004023</name>
</gene>
<dbReference type="Proteomes" id="UP000578688">
    <property type="component" value="Unassembled WGS sequence"/>
</dbReference>
<sequence>MNGKLRILGIGLLMFLGGCQVNHTLSTPTLDHDLTLPQVSVQTLGSVPGTLIRNHMRSLGAFEQVREGFDPGGYNIQVLSVGDYYGLSNVPIQFLSAFSLFIIPAPISWDLELTFRVTRGHQEVATYRIDNTTSHYNGLFVHPDGRGDNVRLIIDNFVARAQADAALFAVTPLKPLQMPMPVAPASLQQRTRVTATFQVHADGSVSDVKASGEAPDLVLSVVETAVQKWRYQPWTASPQAPSTQPVSHSFVLRPQSILSTQEQSCAQVMSELQQFEHTSPGKPSSDLATFQQTSALLFLTELRQQKSSSAAGVDKAFTRALPWIIEQCRANPEALYWHYVSEGIKKETAAQGVTGR</sequence>
<proteinExistence type="predicted"/>
<dbReference type="RefSeq" id="WP_179539389.1">
    <property type="nucleotide sequence ID" value="NZ_JACBYV010000001.1"/>
</dbReference>
<dbReference type="PROSITE" id="PS51257">
    <property type="entry name" value="PROKAR_LIPOPROTEIN"/>
    <property type="match status" value="1"/>
</dbReference>
<dbReference type="SUPFAM" id="SSF74653">
    <property type="entry name" value="TolA/TonB C-terminal domain"/>
    <property type="match status" value="1"/>
</dbReference>
<dbReference type="AlphaFoldDB" id="A0A7Z0BSM7"/>
<accession>A0A7Z0BSM7</accession>